<evidence type="ECO:0000256" key="2">
    <source>
        <dbReference type="ARBA" id="ARBA00022741"/>
    </source>
</evidence>
<dbReference type="Pfam" id="PF04265">
    <property type="entry name" value="TPK_B1_binding"/>
    <property type="match status" value="1"/>
</dbReference>
<dbReference type="NCBIfam" id="TIGR01378">
    <property type="entry name" value="thi_PPkinase"/>
    <property type="match status" value="1"/>
</dbReference>
<dbReference type="GO" id="GO:0009229">
    <property type="term" value="P:thiamine diphosphate biosynthetic process"/>
    <property type="evidence" value="ECO:0007669"/>
    <property type="project" value="InterPro"/>
</dbReference>
<accession>V9HD72</accession>
<dbReference type="GO" id="GO:0005524">
    <property type="term" value="F:ATP binding"/>
    <property type="evidence" value="ECO:0007669"/>
    <property type="project" value="UniProtKB-KW"/>
</dbReference>
<dbReference type="EC" id="2.7.6.2" evidence="5"/>
<keyword evidence="8" id="KW-1185">Reference proteome</keyword>
<dbReference type="PANTHER" id="PTHR41299:SF1">
    <property type="entry name" value="THIAMINE PYROPHOSPHOKINASE"/>
    <property type="match status" value="1"/>
</dbReference>
<dbReference type="InterPro" id="IPR036759">
    <property type="entry name" value="TPK_catalytic_sf"/>
</dbReference>
<dbReference type="InterPro" id="IPR007373">
    <property type="entry name" value="Thiamin_PyroPKinase_B1-bd"/>
</dbReference>
<name>V9HD72_9NEIS</name>
<proteinExistence type="predicted"/>
<dbReference type="STRING" id="641147.HMPREF9021_00630"/>
<dbReference type="OrthoDB" id="7057856at2"/>
<evidence type="ECO:0000256" key="4">
    <source>
        <dbReference type="ARBA" id="ARBA00022840"/>
    </source>
</evidence>
<dbReference type="SMART" id="SM00983">
    <property type="entry name" value="TPK_B1_binding"/>
    <property type="match status" value="1"/>
</dbReference>
<dbReference type="AlphaFoldDB" id="V9HD72"/>
<dbReference type="Pfam" id="PF04263">
    <property type="entry name" value="TPK_catalytic"/>
    <property type="match status" value="1"/>
</dbReference>
<gene>
    <name evidence="7" type="ORF">HMPREF9021_00630</name>
</gene>
<keyword evidence="1" id="KW-0808">Transferase</keyword>
<sequence>MFTLIFCAGAPNPNLSYLNQHYDLLVGVDAGAQTLQQHGHIPDWAVGDFDSAPPPKVSRVLRLPPEKNDTDLEAALLHILPKYPIDKIEKVIILGALGGGRLDHLLANFYVAHQPRFRAYLEKFYFVETHNSLRFFGAGQHVITRELDKKYLSFIGLTPLRALSLHQVKYPLNQQDYHQAIALISNEFLSDSMNFSLQSGILAVIQSADAFT</sequence>
<reference evidence="7 8" key="1">
    <citation type="submission" date="2010-03" db="EMBL/GenBank/DDBJ databases">
        <authorList>
            <consortium name="The Broad Institute Genome Sequencing Platform"/>
            <person name="Ward D."/>
            <person name="Earl A."/>
            <person name="Feldgarden M."/>
            <person name="Gevers D."/>
            <person name="Young S."/>
            <person name="Zeng Q."/>
            <person name="Koehrsen M."/>
            <person name="Alvarado L."/>
            <person name="Berlin A.M."/>
            <person name="Borenstein D."/>
            <person name="Chapman S.B."/>
            <person name="Chen Z."/>
            <person name="Engels R."/>
            <person name="Freedman E."/>
            <person name="Gellesch M."/>
            <person name="Goldberg J."/>
            <person name="Griggs A."/>
            <person name="Gujja S."/>
            <person name="Heilman E.R."/>
            <person name="Heiman D.I."/>
            <person name="Hepburn T.A."/>
            <person name="Howarth C."/>
            <person name="Jen D."/>
            <person name="Larson L."/>
            <person name="Mehta T."/>
            <person name="Park D."/>
            <person name="Pearson M."/>
            <person name="Richards J."/>
            <person name="Roberts A."/>
            <person name="Saif S."/>
            <person name="Shea T.D."/>
            <person name="Shenoy N."/>
            <person name="Sisk P."/>
            <person name="Stolte C."/>
            <person name="Sykes S.N."/>
            <person name="Walk T."/>
            <person name="White J."/>
            <person name="Yandava C."/>
            <person name="Izard J."/>
            <person name="Baranova O.V."/>
            <person name="Blanton J.M."/>
            <person name="Tanner A.C."/>
            <person name="Dewhirst F."/>
            <person name="Haas B."/>
            <person name="Nusbaum C."/>
            <person name="Birren B."/>
        </authorList>
    </citation>
    <scope>NUCLEOTIDE SEQUENCE [LARGE SCALE GENOMIC DNA]</scope>
    <source>
        <strain evidence="7 8">ATCC 29453</strain>
    </source>
</reference>
<dbReference type="HOGENOM" id="CLU_044237_1_0_4"/>
<dbReference type="GO" id="GO:0030975">
    <property type="term" value="F:thiamine binding"/>
    <property type="evidence" value="ECO:0007669"/>
    <property type="project" value="InterPro"/>
</dbReference>
<evidence type="ECO:0000256" key="3">
    <source>
        <dbReference type="ARBA" id="ARBA00022777"/>
    </source>
</evidence>
<keyword evidence="4" id="KW-0067">ATP-binding</keyword>
<dbReference type="eggNOG" id="COG1564">
    <property type="taxonomic scope" value="Bacteria"/>
</dbReference>
<dbReference type="CDD" id="cd07995">
    <property type="entry name" value="TPK"/>
    <property type="match status" value="1"/>
</dbReference>
<evidence type="ECO:0000256" key="1">
    <source>
        <dbReference type="ARBA" id="ARBA00022679"/>
    </source>
</evidence>
<evidence type="ECO:0000256" key="5">
    <source>
        <dbReference type="NCBIfam" id="TIGR01378"/>
    </source>
</evidence>
<dbReference type="Gene3D" id="3.40.50.10240">
    <property type="entry name" value="Thiamin pyrophosphokinase, catalytic domain"/>
    <property type="match status" value="1"/>
</dbReference>
<dbReference type="RefSeq" id="WP_002641413.1">
    <property type="nucleotide sequence ID" value="NZ_CP019448.1"/>
</dbReference>
<dbReference type="InterPro" id="IPR006282">
    <property type="entry name" value="Thi_PPkinase"/>
</dbReference>
<dbReference type="EMBL" id="ADCY02000011">
    <property type="protein sequence ID" value="EFG31362.1"/>
    <property type="molecule type" value="Genomic_DNA"/>
</dbReference>
<evidence type="ECO:0000313" key="7">
    <source>
        <dbReference type="EMBL" id="EFG31362.1"/>
    </source>
</evidence>
<organism evidence="7 8">
    <name type="scientific">Simonsiella muelleri ATCC 29453</name>
    <dbReference type="NCBI Taxonomy" id="641147"/>
    <lineage>
        <taxon>Bacteria</taxon>
        <taxon>Pseudomonadati</taxon>
        <taxon>Pseudomonadota</taxon>
        <taxon>Betaproteobacteria</taxon>
        <taxon>Neisseriales</taxon>
        <taxon>Neisseriaceae</taxon>
        <taxon>Simonsiella</taxon>
    </lineage>
</organism>
<dbReference type="PANTHER" id="PTHR41299">
    <property type="entry name" value="THIAMINE PYROPHOSPHOKINASE"/>
    <property type="match status" value="1"/>
</dbReference>
<comment type="caution">
    <text evidence="7">The sequence shown here is derived from an EMBL/GenBank/DDBJ whole genome shotgun (WGS) entry which is preliminary data.</text>
</comment>
<keyword evidence="3 7" id="KW-0418">Kinase</keyword>
<dbReference type="SUPFAM" id="SSF63999">
    <property type="entry name" value="Thiamin pyrophosphokinase, catalytic domain"/>
    <property type="match status" value="1"/>
</dbReference>
<feature type="domain" description="Thiamin pyrophosphokinase thiamin-binding" evidence="6">
    <location>
        <begin position="139"/>
        <end position="203"/>
    </location>
</feature>
<reference evidence="7 8" key="2">
    <citation type="submission" date="2011-10" db="EMBL/GenBank/DDBJ databases">
        <title>The Genome Sequence of Simonsiella muelleri ATCC 29453.</title>
        <authorList>
            <consortium name="The Broad Institute Genome Sequencing Platform"/>
            <consortium name="The Broad Institute Genome Sequencing Center for Infectious Disease"/>
            <person name="Earl A."/>
            <person name="Ward D."/>
            <person name="Feldgarden M."/>
            <person name="Gevers D."/>
            <person name="Izard J."/>
            <person name="Baranova O.V."/>
            <person name="Blanton J.M."/>
            <person name="Tanner A.C."/>
            <person name="Dewhirst F."/>
            <person name="Young S.K."/>
            <person name="Zeng Q."/>
            <person name="Gargeya S."/>
            <person name="Fitzgerald M."/>
            <person name="Haas B."/>
            <person name="Abouelleil A."/>
            <person name="Alvarado L."/>
            <person name="Arachchi H.M."/>
            <person name="Berlin A."/>
            <person name="Brown A."/>
            <person name="Chapman S.B."/>
            <person name="Chen Z."/>
            <person name="Dunbar C."/>
            <person name="Freedman E."/>
            <person name="Gearin G."/>
            <person name="Goldberg J."/>
            <person name="Griggs A."/>
            <person name="Gujja S."/>
            <person name="Heiman D."/>
            <person name="Howarth C."/>
            <person name="Larson L."/>
            <person name="Lui A."/>
            <person name="MacDonald P.J.P."/>
            <person name="Montmayeur A."/>
            <person name="Murphy C."/>
            <person name="Neiman D."/>
            <person name="Pearson M."/>
            <person name="Priest M."/>
            <person name="Roberts A."/>
            <person name="Saif S."/>
            <person name="Shea T."/>
            <person name="Shenoy N."/>
            <person name="Sisk P."/>
            <person name="Stolte C."/>
            <person name="Sykes S."/>
            <person name="Wortman J."/>
            <person name="Nusbaum C."/>
            <person name="Birren B."/>
        </authorList>
    </citation>
    <scope>NUCLEOTIDE SEQUENCE [LARGE SCALE GENOMIC DNA]</scope>
    <source>
        <strain evidence="7 8">ATCC 29453</strain>
    </source>
</reference>
<dbReference type="InterPro" id="IPR053149">
    <property type="entry name" value="TPK"/>
</dbReference>
<dbReference type="GO" id="GO:0016301">
    <property type="term" value="F:kinase activity"/>
    <property type="evidence" value="ECO:0007669"/>
    <property type="project" value="UniProtKB-KW"/>
</dbReference>
<evidence type="ECO:0000259" key="6">
    <source>
        <dbReference type="SMART" id="SM00983"/>
    </source>
</evidence>
<keyword evidence="2" id="KW-0547">Nucleotide-binding</keyword>
<evidence type="ECO:0000313" key="8">
    <source>
        <dbReference type="Proteomes" id="UP000017813"/>
    </source>
</evidence>
<dbReference type="KEGG" id="smur:BWP33_10140"/>
<dbReference type="InterPro" id="IPR007371">
    <property type="entry name" value="TPK_catalytic"/>
</dbReference>
<protein>
    <recommendedName>
        <fullName evidence="5">Thiamine diphosphokinase</fullName>
        <ecNumber evidence="5">2.7.6.2</ecNumber>
    </recommendedName>
</protein>
<dbReference type="Proteomes" id="UP000017813">
    <property type="component" value="Unassembled WGS sequence"/>
</dbReference>
<dbReference type="GO" id="GO:0004788">
    <property type="term" value="F:thiamine diphosphokinase activity"/>
    <property type="evidence" value="ECO:0007669"/>
    <property type="project" value="UniProtKB-UniRule"/>
</dbReference>
<dbReference type="GO" id="GO:0006772">
    <property type="term" value="P:thiamine metabolic process"/>
    <property type="evidence" value="ECO:0007669"/>
    <property type="project" value="UniProtKB-UniRule"/>
</dbReference>